<proteinExistence type="predicted"/>
<gene>
    <name evidence="2" type="ORF">AWOD_I_1535</name>
</gene>
<protein>
    <submittedName>
        <fullName evidence="2">Putative exported protein</fullName>
    </submittedName>
</protein>
<accession>A0A090IQH1</accession>
<evidence type="ECO:0000313" key="2">
    <source>
        <dbReference type="EMBL" id="CED71608.1"/>
    </source>
</evidence>
<feature type="chain" id="PRO_5001857940" evidence="1">
    <location>
        <begin position="22"/>
        <end position="162"/>
    </location>
</feature>
<keyword evidence="1" id="KW-0732">Signal</keyword>
<organism evidence="2 3">
    <name type="scientific">Aliivibrio wodanis</name>
    <dbReference type="NCBI Taxonomy" id="80852"/>
    <lineage>
        <taxon>Bacteria</taxon>
        <taxon>Pseudomonadati</taxon>
        <taxon>Pseudomonadota</taxon>
        <taxon>Gammaproteobacteria</taxon>
        <taxon>Vibrionales</taxon>
        <taxon>Vibrionaceae</taxon>
        <taxon>Aliivibrio</taxon>
    </lineage>
</organism>
<dbReference type="HOGENOM" id="CLU_1648526_0_0_6"/>
<dbReference type="Proteomes" id="UP000032427">
    <property type="component" value="Chromosome 1"/>
</dbReference>
<feature type="signal peptide" evidence="1">
    <location>
        <begin position="1"/>
        <end position="21"/>
    </location>
</feature>
<dbReference type="KEGG" id="awd:AWOD_I_1535"/>
<name>A0A090IQH1_9GAMM</name>
<reference evidence="3" key="1">
    <citation type="submission" date="2014-09" db="EMBL/GenBank/DDBJ databases">
        <authorList>
            <person name="Hjerde E."/>
        </authorList>
    </citation>
    <scope>NUCLEOTIDE SEQUENCE [LARGE SCALE GENOMIC DNA]</scope>
    <source>
        <strain evidence="3">06/09/139</strain>
    </source>
</reference>
<dbReference type="OrthoDB" id="5592434at2"/>
<sequence>MNKILRLSLILSVLISTFSYASTASLSDSFGILTVNKMTQGQFFWLKGRVGEASYTFTRQDTKTCTLNVAVAVAVGSISKSNLSISETKGLTIVIVSQKLNNALIQGERIKSQDWFLTTQKYNDKIDGVIINGITPKEGFILNSKRRWLSWFMGNKNNPICI</sequence>
<dbReference type="AlphaFoldDB" id="A0A090IQH1"/>
<dbReference type="EMBL" id="LN554846">
    <property type="protein sequence ID" value="CED71608.1"/>
    <property type="molecule type" value="Genomic_DNA"/>
</dbReference>
<dbReference type="PATRIC" id="fig|80852.17.peg.1580"/>
<dbReference type="GeneID" id="28541094"/>
<evidence type="ECO:0000256" key="1">
    <source>
        <dbReference type="SAM" id="SignalP"/>
    </source>
</evidence>
<evidence type="ECO:0000313" key="3">
    <source>
        <dbReference type="Proteomes" id="UP000032427"/>
    </source>
</evidence>
<keyword evidence="3" id="KW-1185">Reference proteome</keyword>
<dbReference type="STRING" id="80852.AWOD_I_1535"/>